<evidence type="ECO:0008006" key="3">
    <source>
        <dbReference type="Google" id="ProtNLM"/>
    </source>
</evidence>
<accession>A0A1W1CWU5</accession>
<protein>
    <recommendedName>
        <fullName evidence="3">Motility protein</fullName>
    </recommendedName>
</protein>
<gene>
    <name evidence="2" type="ORF">MNB_SM-6-304</name>
</gene>
<evidence type="ECO:0000313" key="2">
    <source>
        <dbReference type="EMBL" id="SFV70296.1"/>
    </source>
</evidence>
<sequence length="62" mass="6494">MAAVSSTTSNASTSQAIQIDAMKKAQDVQAQQILKVLENVDKQSQQTTAQKTGMGGNINLTA</sequence>
<organism evidence="2">
    <name type="scientific">hydrothermal vent metagenome</name>
    <dbReference type="NCBI Taxonomy" id="652676"/>
    <lineage>
        <taxon>unclassified sequences</taxon>
        <taxon>metagenomes</taxon>
        <taxon>ecological metagenomes</taxon>
    </lineage>
</organism>
<dbReference type="Pfam" id="PF14070">
    <property type="entry name" value="YjfB_motility"/>
    <property type="match status" value="1"/>
</dbReference>
<dbReference type="AlphaFoldDB" id="A0A1W1CWU5"/>
<evidence type="ECO:0000256" key="1">
    <source>
        <dbReference type="SAM" id="MobiDB-lite"/>
    </source>
</evidence>
<feature type="region of interest" description="Disordered" evidence="1">
    <location>
        <begin position="41"/>
        <end position="62"/>
    </location>
</feature>
<dbReference type="InterPro" id="IPR025906">
    <property type="entry name" value="YjfB_motility"/>
</dbReference>
<dbReference type="EMBL" id="FPHK01000144">
    <property type="protein sequence ID" value="SFV70296.1"/>
    <property type="molecule type" value="Genomic_DNA"/>
</dbReference>
<proteinExistence type="predicted"/>
<reference evidence="2" key="1">
    <citation type="submission" date="2016-10" db="EMBL/GenBank/DDBJ databases">
        <authorList>
            <person name="de Groot N.N."/>
        </authorList>
    </citation>
    <scope>NUCLEOTIDE SEQUENCE</scope>
</reference>
<feature type="compositionally biased region" description="Polar residues" evidence="1">
    <location>
        <begin position="42"/>
        <end position="51"/>
    </location>
</feature>
<name>A0A1W1CWU5_9ZZZZ</name>